<organism evidence="1 2">
    <name type="scientific">Bacillus phage vB_BmeM-Goe8</name>
    <dbReference type="NCBI Taxonomy" id="2593638"/>
    <lineage>
        <taxon>Viruses</taxon>
        <taxon>Duplodnaviria</taxon>
        <taxon>Heunggongvirae</taxon>
        <taxon>Uroviricota</taxon>
        <taxon>Caudoviricetes</taxon>
        <taxon>Herelleviridae</taxon>
        <taxon>Bastillevirinae</taxon>
        <taxon>Goettingenvirus</taxon>
        <taxon>Goettingenvirus goe8</taxon>
    </lineage>
</organism>
<name>A0A516KN38_9CAUD</name>
<accession>A0A516KN38</accession>
<gene>
    <name evidence="1" type="ORF">Goe8_c02220</name>
</gene>
<sequence length="149" mass="17331">MNNKEARKKLEAICSKYVGAPDIADTLVRIMRELHDILKDKISIEDWIVSKMHRFGSSVIGLSGYGDLMVVYSDTTDIIYKIEANEHIVNKLFPIPKEQLPSIEEAFKELLNKYTKLATRHIYDTCLFDSVEELSKLKKELEKYEEYIK</sequence>
<evidence type="ECO:0000313" key="2">
    <source>
        <dbReference type="Proteomes" id="UP000317800"/>
    </source>
</evidence>
<evidence type="ECO:0000313" key="1">
    <source>
        <dbReference type="EMBL" id="QDP42995.1"/>
    </source>
</evidence>
<dbReference type="EMBL" id="MN043729">
    <property type="protein sequence ID" value="QDP42995.1"/>
    <property type="molecule type" value="Genomic_DNA"/>
</dbReference>
<dbReference type="Proteomes" id="UP000317800">
    <property type="component" value="Segment"/>
</dbReference>
<proteinExistence type="predicted"/>
<protein>
    <submittedName>
        <fullName evidence="1">Uncharacterized protein</fullName>
    </submittedName>
</protein>
<keyword evidence="2" id="KW-1185">Reference proteome</keyword>
<reference evidence="1 2" key="1">
    <citation type="submission" date="2019-06" db="EMBL/GenBank/DDBJ databases">
        <authorList>
            <person name="Hertel R."/>
        </authorList>
    </citation>
    <scope>NUCLEOTIDE SEQUENCE [LARGE SCALE GENOMIC DNA]</scope>
</reference>